<accession>A0A915HRH7</accession>
<proteinExistence type="predicted"/>
<reference evidence="2" key="1">
    <citation type="submission" date="2022-11" db="UniProtKB">
        <authorList>
            <consortium name="WormBaseParasite"/>
        </authorList>
    </citation>
    <scope>IDENTIFICATION</scope>
</reference>
<keyword evidence="1" id="KW-1185">Reference proteome</keyword>
<evidence type="ECO:0000313" key="1">
    <source>
        <dbReference type="Proteomes" id="UP000887565"/>
    </source>
</evidence>
<protein>
    <submittedName>
        <fullName evidence="2">Uncharacterized protein</fullName>
    </submittedName>
</protein>
<dbReference type="WBParaSite" id="nRc.2.0.1.t04045-RA">
    <property type="protein sequence ID" value="nRc.2.0.1.t04045-RA"/>
    <property type="gene ID" value="nRc.2.0.1.g04045"/>
</dbReference>
<name>A0A915HRH7_ROMCU</name>
<evidence type="ECO:0000313" key="2">
    <source>
        <dbReference type="WBParaSite" id="nRc.2.0.1.t04045-RA"/>
    </source>
</evidence>
<organism evidence="1 2">
    <name type="scientific">Romanomermis culicivorax</name>
    <name type="common">Nematode worm</name>
    <dbReference type="NCBI Taxonomy" id="13658"/>
    <lineage>
        <taxon>Eukaryota</taxon>
        <taxon>Metazoa</taxon>
        <taxon>Ecdysozoa</taxon>
        <taxon>Nematoda</taxon>
        <taxon>Enoplea</taxon>
        <taxon>Dorylaimia</taxon>
        <taxon>Mermithida</taxon>
        <taxon>Mermithoidea</taxon>
        <taxon>Mermithidae</taxon>
        <taxon>Romanomermis</taxon>
    </lineage>
</organism>
<sequence length="96" mass="11053">MDRSKTSCEAQGVANEAVFEEKQSMIQLVHVTPTMYFLFLLSTTEAAIYCPFILQLLPNHVPLPTITTVHFRINLINETIWIRLLSTMQLKNFLNL</sequence>
<dbReference type="AlphaFoldDB" id="A0A915HRH7"/>
<dbReference type="Proteomes" id="UP000887565">
    <property type="component" value="Unplaced"/>
</dbReference>